<gene>
    <name evidence="4" type="ORF">GTP91_23810</name>
</gene>
<reference evidence="4 5" key="1">
    <citation type="submission" date="2020-01" db="EMBL/GenBank/DDBJ databases">
        <title>Novel species isolated from a subtropical stream in China.</title>
        <authorList>
            <person name="Lu H."/>
        </authorList>
    </citation>
    <scope>NUCLEOTIDE SEQUENCE [LARGE SCALE GENOMIC DNA]</scope>
    <source>
        <strain evidence="4 5">FT82W</strain>
    </source>
</reference>
<dbReference type="InterPro" id="IPR001647">
    <property type="entry name" value="HTH_TetR"/>
</dbReference>
<dbReference type="Gene3D" id="1.10.10.60">
    <property type="entry name" value="Homeodomain-like"/>
    <property type="match status" value="1"/>
</dbReference>
<evidence type="ECO:0000256" key="2">
    <source>
        <dbReference type="PROSITE-ProRule" id="PRU00335"/>
    </source>
</evidence>
<comment type="caution">
    <text evidence="4">The sequence shown here is derived from an EMBL/GenBank/DDBJ whole genome shotgun (WGS) entry which is preliminary data.</text>
</comment>
<evidence type="ECO:0000259" key="3">
    <source>
        <dbReference type="PROSITE" id="PS50977"/>
    </source>
</evidence>
<dbReference type="RefSeq" id="WP_161098995.1">
    <property type="nucleotide sequence ID" value="NZ_WWCW01000107.1"/>
</dbReference>
<dbReference type="InterPro" id="IPR050624">
    <property type="entry name" value="HTH-type_Tx_Regulator"/>
</dbReference>
<accession>A0A845G7C5</accession>
<keyword evidence="1 2" id="KW-0238">DNA-binding</keyword>
<proteinExistence type="predicted"/>
<protein>
    <submittedName>
        <fullName evidence="4">TetR family transcriptional regulator</fullName>
    </submittedName>
</protein>
<name>A0A845G7C5_9BURK</name>
<dbReference type="GO" id="GO:0003677">
    <property type="term" value="F:DNA binding"/>
    <property type="evidence" value="ECO:0007669"/>
    <property type="project" value="UniProtKB-UniRule"/>
</dbReference>
<dbReference type="EMBL" id="WWCW01000107">
    <property type="protein sequence ID" value="MYM90184.1"/>
    <property type="molecule type" value="Genomic_DNA"/>
</dbReference>
<dbReference type="PROSITE" id="PS50977">
    <property type="entry name" value="HTH_TETR_2"/>
    <property type="match status" value="1"/>
</dbReference>
<dbReference type="Gene3D" id="1.10.357.10">
    <property type="entry name" value="Tetracycline Repressor, domain 2"/>
    <property type="match status" value="1"/>
</dbReference>
<dbReference type="Proteomes" id="UP000470302">
    <property type="component" value="Unassembled WGS sequence"/>
</dbReference>
<evidence type="ECO:0000313" key="4">
    <source>
        <dbReference type="EMBL" id="MYM90184.1"/>
    </source>
</evidence>
<sequence>MEDVDVDVIPSSSKVYRGRSAGERVGERRKRIIEAGIELYGAHGFRATSVKMVCLAAGLTERYFYESFANGEALLCATCTVIMDNMRQRAVEAMEQVGEDVSERIRVAAHTYFSDLVEYAAAGRIILFEMEGVSAAVDAHYAQEMAKSTQLFVDWFLSRVAQNIPNTLTAYVLAQGMLGALYQMAKEWVRSNFKLPVDTMVRHMQAVAMGICTAFSGELNL</sequence>
<feature type="DNA-binding region" description="H-T-H motif" evidence="2">
    <location>
        <begin position="49"/>
        <end position="68"/>
    </location>
</feature>
<evidence type="ECO:0000256" key="1">
    <source>
        <dbReference type="ARBA" id="ARBA00023125"/>
    </source>
</evidence>
<dbReference type="AlphaFoldDB" id="A0A845G7C5"/>
<evidence type="ECO:0000313" key="5">
    <source>
        <dbReference type="Proteomes" id="UP000470302"/>
    </source>
</evidence>
<dbReference type="SUPFAM" id="SSF46689">
    <property type="entry name" value="Homeodomain-like"/>
    <property type="match status" value="1"/>
</dbReference>
<dbReference type="InterPro" id="IPR009057">
    <property type="entry name" value="Homeodomain-like_sf"/>
</dbReference>
<organism evidence="4 5">
    <name type="scientific">Duganella vulcania</name>
    <dbReference type="NCBI Taxonomy" id="2692166"/>
    <lineage>
        <taxon>Bacteria</taxon>
        <taxon>Pseudomonadati</taxon>
        <taxon>Pseudomonadota</taxon>
        <taxon>Betaproteobacteria</taxon>
        <taxon>Burkholderiales</taxon>
        <taxon>Oxalobacteraceae</taxon>
        <taxon>Telluria group</taxon>
        <taxon>Duganella</taxon>
    </lineage>
</organism>
<dbReference type="PANTHER" id="PTHR43479:SF11">
    <property type="entry name" value="ACREF_ENVCD OPERON REPRESSOR-RELATED"/>
    <property type="match status" value="1"/>
</dbReference>
<dbReference type="PANTHER" id="PTHR43479">
    <property type="entry name" value="ACREF/ENVCD OPERON REPRESSOR-RELATED"/>
    <property type="match status" value="1"/>
</dbReference>
<feature type="domain" description="HTH tetR-type" evidence="3">
    <location>
        <begin position="26"/>
        <end position="86"/>
    </location>
</feature>
<dbReference type="Pfam" id="PF00440">
    <property type="entry name" value="TetR_N"/>
    <property type="match status" value="1"/>
</dbReference>